<dbReference type="Gene3D" id="1.10.630.10">
    <property type="entry name" value="Cytochrome P450"/>
    <property type="match status" value="1"/>
</dbReference>
<keyword evidence="9 14" id="KW-0560">Oxidoreductase</keyword>
<evidence type="ECO:0000256" key="14">
    <source>
        <dbReference type="RuleBase" id="RU000461"/>
    </source>
</evidence>
<organism evidence="15 16">
    <name type="scientific">Phyllotreta striolata</name>
    <name type="common">Striped flea beetle</name>
    <name type="synonym">Crioceris striolata</name>
    <dbReference type="NCBI Taxonomy" id="444603"/>
    <lineage>
        <taxon>Eukaryota</taxon>
        <taxon>Metazoa</taxon>
        <taxon>Ecdysozoa</taxon>
        <taxon>Arthropoda</taxon>
        <taxon>Hexapoda</taxon>
        <taxon>Insecta</taxon>
        <taxon>Pterygota</taxon>
        <taxon>Neoptera</taxon>
        <taxon>Endopterygota</taxon>
        <taxon>Coleoptera</taxon>
        <taxon>Polyphaga</taxon>
        <taxon>Cucujiformia</taxon>
        <taxon>Chrysomeloidea</taxon>
        <taxon>Chrysomelidae</taxon>
        <taxon>Galerucinae</taxon>
        <taxon>Alticini</taxon>
        <taxon>Phyllotreta</taxon>
    </lineage>
</organism>
<evidence type="ECO:0000256" key="3">
    <source>
        <dbReference type="ARBA" id="ARBA00004406"/>
    </source>
</evidence>
<dbReference type="AlphaFoldDB" id="A0A9N9XPB8"/>
<keyword evidence="12" id="KW-0472">Membrane</keyword>
<dbReference type="FunFam" id="1.10.630.10:FF:000042">
    <property type="entry name" value="Cytochrome P450"/>
    <property type="match status" value="1"/>
</dbReference>
<dbReference type="Proteomes" id="UP001153712">
    <property type="component" value="Chromosome 3"/>
</dbReference>
<evidence type="ECO:0000256" key="4">
    <source>
        <dbReference type="ARBA" id="ARBA00010617"/>
    </source>
</evidence>
<dbReference type="InterPro" id="IPR001128">
    <property type="entry name" value="Cyt_P450"/>
</dbReference>
<evidence type="ECO:0000256" key="10">
    <source>
        <dbReference type="ARBA" id="ARBA00023004"/>
    </source>
</evidence>
<dbReference type="EMBL" id="OU900096">
    <property type="protein sequence ID" value="CAG9860586.1"/>
    <property type="molecule type" value="Genomic_DNA"/>
</dbReference>
<name>A0A9N9XPB8_PHYSR</name>
<evidence type="ECO:0000256" key="6">
    <source>
        <dbReference type="ARBA" id="ARBA00022723"/>
    </source>
</evidence>
<dbReference type="PANTHER" id="PTHR24292:SF54">
    <property type="entry name" value="CYP9F3-RELATED"/>
    <property type="match status" value="1"/>
</dbReference>
<evidence type="ECO:0000256" key="5">
    <source>
        <dbReference type="ARBA" id="ARBA00022617"/>
    </source>
</evidence>
<dbReference type="GO" id="GO:0005506">
    <property type="term" value="F:iron ion binding"/>
    <property type="evidence" value="ECO:0007669"/>
    <property type="project" value="InterPro"/>
</dbReference>
<dbReference type="InterPro" id="IPR050476">
    <property type="entry name" value="Insect_CytP450_Detox"/>
</dbReference>
<dbReference type="GO" id="GO:0020037">
    <property type="term" value="F:heme binding"/>
    <property type="evidence" value="ECO:0007669"/>
    <property type="project" value="InterPro"/>
</dbReference>
<dbReference type="PRINTS" id="PR00385">
    <property type="entry name" value="P450"/>
</dbReference>
<sequence>MFLILLGILLITLFYLFGVKPLFAWERRGVKQAGFAETLGSNYFSLLTRRTLIDFVRELYGKFPGYRYYGMYQLNRSLLIVKDLDLLKQMTVKDFEHFNEHKDFVPEEVDPIFAKSLFSLKGNEWRTMRSALSPAFTSSKMKVLYLLMLENTEKCMNFLLNKKENLLEIEMKDLTSKFCNDVIASCAFGTEVDSFKNPDNEFFVYGKELTDFRKIPRMISFFISYLFPRISKLFNVKFTSDEIYDFFTKLIEDTIKLREEKGIVRPDMVHLLMEARKGNVATEETVDVDTGYATVEEHLKASDTCAITNADIVSQAFLFFFAGFDSVSTLMSFMAYELCINEDVQNKLRDEIEETSEACKNKPSYEALVNMKYLDMVVSEALRKWPAQVGFERVCIKPYTIKPVLPHEKPVDVDVGQSIFVPVYGVHHDPELFPDPEAFDPERFSDENKNNIKSCAFMPFGLGPRNCIGSRFALLETKILFFFLLKHFKIVPVEKTEIPLKHGKNLFSILPTNGFWMGLERIQKV</sequence>
<evidence type="ECO:0000256" key="2">
    <source>
        <dbReference type="ARBA" id="ARBA00004174"/>
    </source>
</evidence>
<keyword evidence="16" id="KW-1185">Reference proteome</keyword>
<dbReference type="GO" id="GO:0016705">
    <property type="term" value="F:oxidoreductase activity, acting on paired donors, with incorporation or reduction of molecular oxygen"/>
    <property type="evidence" value="ECO:0007669"/>
    <property type="project" value="InterPro"/>
</dbReference>
<evidence type="ECO:0000313" key="16">
    <source>
        <dbReference type="Proteomes" id="UP001153712"/>
    </source>
</evidence>
<dbReference type="PRINTS" id="PR00463">
    <property type="entry name" value="EP450I"/>
</dbReference>
<protein>
    <recommendedName>
        <fullName evidence="17">Cytochrome P450</fullName>
    </recommendedName>
</protein>
<evidence type="ECO:0000256" key="11">
    <source>
        <dbReference type="ARBA" id="ARBA00023033"/>
    </source>
</evidence>
<keyword evidence="5 13" id="KW-0349">Heme</keyword>
<comment type="subcellular location">
    <subcellularLocation>
        <location evidence="3">Endoplasmic reticulum membrane</location>
        <topology evidence="3">Peripheral membrane protein</topology>
    </subcellularLocation>
    <subcellularLocation>
        <location evidence="2">Microsome membrane</location>
        <topology evidence="2">Peripheral membrane protein</topology>
    </subcellularLocation>
</comment>
<dbReference type="PROSITE" id="PS00086">
    <property type="entry name" value="CYTOCHROME_P450"/>
    <property type="match status" value="1"/>
</dbReference>
<keyword evidence="11 14" id="KW-0503">Monooxygenase</keyword>
<dbReference type="InterPro" id="IPR036396">
    <property type="entry name" value="Cyt_P450_sf"/>
</dbReference>
<dbReference type="GO" id="GO:0005789">
    <property type="term" value="C:endoplasmic reticulum membrane"/>
    <property type="evidence" value="ECO:0007669"/>
    <property type="project" value="UniProtKB-SubCell"/>
</dbReference>
<evidence type="ECO:0008006" key="17">
    <source>
        <dbReference type="Google" id="ProtNLM"/>
    </source>
</evidence>
<reference evidence="15" key="1">
    <citation type="submission" date="2022-01" db="EMBL/GenBank/DDBJ databases">
        <authorList>
            <person name="King R."/>
        </authorList>
    </citation>
    <scope>NUCLEOTIDE SEQUENCE</scope>
</reference>
<evidence type="ECO:0000256" key="8">
    <source>
        <dbReference type="ARBA" id="ARBA00022848"/>
    </source>
</evidence>
<dbReference type="CDD" id="cd11056">
    <property type="entry name" value="CYP6-like"/>
    <property type="match status" value="1"/>
</dbReference>
<dbReference type="SUPFAM" id="SSF48264">
    <property type="entry name" value="Cytochrome P450"/>
    <property type="match status" value="1"/>
</dbReference>
<keyword evidence="7" id="KW-0256">Endoplasmic reticulum</keyword>
<evidence type="ECO:0000256" key="9">
    <source>
        <dbReference type="ARBA" id="ARBA00023002"/>
    </source>
</evidence>
<dbReference type="GO" id="GO:0004497">
    <property type="term" value="F:monooxygenase activity"/>
    <property type="evidence" value="ECO:0007669"/>
    <property type="project" value="UniProtKB-KW"/>
</dbReference>
<feature type="binding site" description="axial binding residue" evidence="13">
    <location>
        <position position="467"/>
    </location>
    <ligand>
        <name>heme</name>
        <dbReference type="ChEBI" id="CHEBI:30413"/>
    </ligand>
    <ligandPart>
        <name>Fe</name>
        <dbReference type="ChEBI" id="CHEBI:18248"/>
    </ligandPart>
</feature>
<evidence type="ECO:0000256" key="7">
    <source>
        <dbReference type="ARBA" id="ARBA00022824"/>
    </source>
</evidence>
<evidence type="ECO:0000313" key="15">
    <source>
        <dbReference type="EMBL" id="CAG9860586.1"/>
    </source>
</evidence>
<dbReference type="InterPro" id="IPR017972">
    <property type="entry name" value="Cyt_P450_CS"/>
</dbReference>
<evidence type="ECO:0000256" key="12">
    <source>
        <dbReference type="ARBA" id="ARBA00023136"/>
    </source>
</evidence>
<dbReference type="InterPro" id="IPR002401">
    <property type="entry name" value="Cyt_P450_E_grp-I"/>
</dbReference>
<keyword evidence="8" id="KW-0492">Microsome</keyword>
<comment type="cofactor">
    <cofactor evidence="1 13">
        <name>heme</name>
        <dbReference type="ChEBI" id="CHEBI:30413"/>
    </cofactor>
</comment>
<comment type="similarity">
    <text evidence="4 14">Belongs to the cytochrome P450 family.</text>
</comment>
<dbReference type="PANTHER" id="PTHR24292">
    <property type="entry name" value="CYTOCHROME P450"/>
    <property type="match status" value="1"/>
</dbReference>
<keyword evidence="10 13" id="KW-0408">Iron</keyword>
<evidence type="ECO:0000256" key="1">
    <source>
        <dbReference type="ARBA" id="ARBA00001971"/>
    </source>
</evidence>
<evidence type="ECO:0000256" key="13">
    <source>
        <dbReference type="PIRSR" id="PIRSR602401-1"/>
    </source>
</evidence>
<proteinExistence type="inferred from homology"/>
<keyword evidence="6 13" id="KW-0479">Metal-binding</keyword>
<dbReference type="Pfam" id="PF00067">
    <property type="entry name" value="p450"/>
    <property type="match status" value="1"/>
</dbReference>
<dbReference type="OrthoDB" id="2789670at2759"/>
<accession>A0A9N9XPB8</accession>
<gene>
    <name evidence="15" type="ORF">PHYEVI_LOCUS6936</name>
</gene>